<keyword evidence="2" id="KW-1185">Reference proteome</keyword>
<dbReference type="AlphaFoldDB" id="A0A1B1Z226"/>
<dbReference type="EMBL" id="CP016761">
    <property type="protein sequence ID" value="ANX11525.1"/>
    <property type="molecule type" value="Genomic_DNA"/>
</dbReference>
<dbReference type="KEGG" id="far:ABE41_005855"/>
<protein>
    <recommendedName>
        <fullName evidence="3">DUF3221 domain-containing protein</fullName>
    </recommendedName>
</protein>
<evidence type="ECO:0000313" key="2">
    <source>
        <dbReference type="Proteomes" id="UP000077412"/>
    </source>
</evidence>
<reference evidence="1 2" key="1">
    <citation type="submission" date="2016-08" db="EMBL/GenBank/DDBJ databases">
        <title>Complete genome sequence of Fictibacillus arsenicus G25-54, a strain with toxicity to nematodes and a potential arsenic-resistance activity.</title>
        <authorList>
            <person name="Zheng Z."/>
        </authorList>
    </citation>
    <scope>NUCLEOTIDE SEQUENCE [LARGE SCALE GENOMIC DNA]</scope>
    <source>
        <strain evidence="1 2">G25-54</strain>
    </source>
</reference>
<sequence length="105" mass="12194">MREQAFCWNNSFKRAALFLFLVYSLAGCDSYETHTLSGEITEVNKEEKIIQIDGKPIKLYFVDAYEIGQRVTATFIDKTPGKDCWCPDDFEVKDIKILEDDNRKD</sequence>
<dbReference type="Proteomes" id="UP000077412">
    <property type="component" value="Chromosome"/>
</dbReference>
<dbReference type="RefSeq" id="WP_066287437.1">
    <property type="nucleotide sequence ID" value="NZ_CP016761.1"/>
</dbReference>
<accession>A0A1B1Z226</accession>
<organism evidence="1 2">
    <name type="scientific">Fictibacillus arsenicus</name>
    <dbReference type="NCBI Taxonomy" id="255247"/>
    <lineage>
        <taxon>Bacteria</taxon>
        <taxon>Bacillati</taxon>
        <taxon>Bacillota</taxon>
        <taxon>Bacilli</taxon>
        <taxon>Bacillales</taxon>
        <taxon>Fictibacillaceae</taxon>
        <taxon>Fictibacillus</taxon>
    </lineage>
</organism>
<name>A0A1B1Z226_9BACL</name>
<dbReference type="PROSITE" id="PS51257">
    <property type="entry name" value="PROKAR_LIPOPROTEIN"/>
    <property type="match status" value="1"/>
</dbReference>
<evidence type="ECO:0000313" key="1">
    <source>
        <dbReference type="EMBL" id="ANX11525.1"/>
    </source>
</evidence>
<evidence type="ECO:0008006" key="3">
    <source>
        <dbReference type="Google" id="ProtNLM"/>
    </source>
</evidence>
<dbReference type="OrthoDB" id="2970982at2"/>
<gene>
    <name evidence="1" type="ORF">ABE41_005855</name>
</gene>
<proteinExistence type="predicted"/>